<proteinExistence type="predicted"/>
<evidence type="ECO:0000313" key="1">
    <source>
        <dbReference type="EMBL" id="CDX01537.1"/>
    </source>
</evidence>
<name>A0A098AZJ2_DESHA</name>
<protein>
    <submittedName>
        <fullName evidence="1">Uncharacterized protein</fullName>
    </submittedName>
</protein>
<accession>A0A098AZJ2</accession>
<dbReference type="PATRIC" id="fig|49338.4.peg.1772"/>
<reference evidence="1" key="1">
    <citation type="submission" date="2014-07" db="EMBL/GenBank/DDBJ databases">
        <authorList>
            <person name="Hornung V.Bastian."/>
        </authorList>
    </citation>
    <scope>NUCLEOTIDE SEQUENCE</scope>
    <source>
        <strain evidence="1">PCE-S</strain>
    </source>
</reference>
<gene>
    <name evidence="1" type="ORF">DPCES_1650</name>
</gene>
<dbReference type="AlphaFoldDB" id="A0A098AZJ2"/>
<dbReference type="EMBL" id="LK996017">
    <property type="protein sequence ID" value="CDX01537.1"/>
    <property type="molecule type" value="Genomic_DNA"/>
</dbReference>
<sequence>MLRERFPGKQELLLDDYADYFHIDRHYAAQHFQRINCGRLKIDHKRIGKLIIIPLLDFAYWLAQNKVVNGKPLILPSAAETKAAMANRRGFSSTPNWDYRKLG</sequence>
<organism evidence="1">
    <name type="scientific">Desulfitobacterium hafniense</name>
    <name type="common">Desulfitobacterium frappieri</name>
    <dbReference type="NCBI Taxonomy" id="49338"/>
    <lineage>
        <taxon>Bacteria</taxon>
        <taxon>Bacillati</taxon>
        <taxon>Bacillota</taxon>
        <taxon>Clostridia</taxon>
        <taxon>Eubacteriales</taxon>
        <taxon>Desulfitobacteriaceae</taxon>
        <taxon>Desulfitobacterium</taxon>
    </lineage>
</organism>